<feature type="chain" id="PRO_5014753374" evidence="1">
    <location>
        <begin position="26"/>
        <end position="85"/>
    </location>
</feature>
<organism evidence="2">
    <name type="scientific">Anopheles darlingi</name>
    <name type="common">Mosquito</name>
    <dbReference type="NCBI Taxonomy" id="43151"/>
    <lineage>
        <taxon>Eukaryota</taxon>
        <taxon>Metazoa</taxon>
        <taxon>Ecdysozoa</taxon>
        <taxon>Arthropoda</taxon>
        <taxon>Hexapoda</taxon>
        <taxon>Insecta</taxon>
        <taxon>Pterygota</taxon>
        <taxon>Neoptera</taxon>
        <taxon>Endopterygota</taxon>
        <taxon>Diptera</taxon>
        <taxon>Nematocera</taxon>
        <taxon>Culicoidea</taxon>
        <taxon>Culicidae</taxon>
        <taxon>Anophelinae</taxon>
        <taxon>Anopheles</taxon>
    </lineage>
</organism>
<sequence length="85" mass="9277">MLQQWLATLVLGVVILLVIFCGSYANGGKHKNNLCGHPWQPGNLLHHYEGGCVESLSRCSQVTILGTTLHAAGWKCVRTGIYDAR</sequence>
<protein>
    <submittedName>
        <fullName evidence="2">Putative secreted protein</fullName>
    </submittedName>
</protein>
<feature type="signal peptide" evidence="1">
    <location>
        <begin position="1"/>
        <end position="25"/>
    </location>
</feature>
<proteinExistence type="predicted"/>
<accession>A0A2M4DGN5</accession>
<evidence type="ECO:0000313" key="2">
    <source>
        <dbReference type="EMBL" id="MBW76659.1"/>
    </source>
</evidence>
<keyword evidence="1" id="KW-0732">Signal</keyword>
<reference evidence="2" key="1">
    <citation type="submission" date="2018-01" db="EMBL/GenBank/DDBJ databases">
        <title>An insight into the sialome of Amazonian anophelines.</title>
        <authorList>
            <person name="Ribeiro J.M."/>
            <person name="Scarpassa V."/>
            <person name="Calvo E."/>
        </authorList>
    </citation>
    <scope>NUCLEOTIDE SEQUENCE</scope>
</reference>
<dbReference type="AlphaFoldDB" id="A0A2M4DGN5"/>
<name>A0A2M4DGN5_ANODA</name>
<dbReference type="EMBL" id="GGFL01012481">
    <property type="protein sequence ID" value="MBW76659.1"/>
    <property type="molecule type" value="Transcribed_RNA"/>
</dbReference>
<evidence type="ECO:0000256" key="1">
    <source>
        <dbReference type="SAM" id="SignalP"/>
    </source>
</evidence>